<reference evidence="2" key="1">
    <citation type="submission" date="2018-02" db="EMBL/GenBank/DDBJ databases">
        <title>Rhizophora mucronata_Transcriptome.</title>
        <authorList>
            <person name="Meera S.P."/>
            <person name="Sreeshan A."/>
            <person name="Augustine A."/>
        </authorList>
    </citation>
    <scope>NUCLEOTIDE SEQUENCE</scope>
    <source>
        <tissue evidence="2">Leaf</tissue>
    </source>
</reference>
<keyword evidence="1" id="KW-0812">Transmembrane</keyword>
<keyword evidence="1" id="KW-0472">Membrane</keyword>
<evidence type="ECO:0000313" key="2">
    <source>
        <dbReference type="EMBL" id="MBX45611.1"/>
    </source>
</evidence>
<name>A0A2P2NT85_RHIMU</name>
<proteinExistence type="predicted"/>
<keyword evidence="1" id="KW-1133">Transmembrane helix</keyword>
<organism evidence="2">
    <name type="scientific">Rhizophora mucronata</name>
    <name type="common">Asiatic mangrove</name>
    <dbReference type="NCBI Taxonomy" id="61149"/>
    <lineage>
        <taxon>Eukaryota</taxon>
        <taxon>Viridiplantae</taxon>
        <taxon>Streptophyta</taxon>
        <taxon>Embryophyta</taxon>
        <taxon>Tracheophyta</taxon>
        <taxon>Spermatophyta</taxon>
        <taxon>Magnoliopsida</taxon>
        <taxon>eudicotyledons</taxon>
        <taxon>Gunneridae</taxon>
        <taxon>Pentapetalae</taxon>
        <taxon>rosids</taxon>
        <taxon>fabids</taxon>
        <taxon>Malpighiales</taxon>
        <taxon>Rhizophoraceae</taxon>
        <taxon>Rhizophora</taxon>
    </lineage>
</organism>
<dbReference type="EMBL" id="GGEC01065127">
    <property type="protein sequence ID" value="MBX45611.1"/>
    <property type="molecule type" value="Transcribed_RNA"/>
</dbReference>
<protein>
    <submittedName>
        <fullName evidence="2">Uncharacterized protein</fullName>
    </submittedName>
</protein>
<evidence type="ECO:0000256" key="1">
    <source>
        <dbReference type="SAM" id="Phobius"/>
    </source>
</evidence>
<accession>A0A2P2NT85</accession>
<feature type="transmembrane region" description="Helical" evidence="1">
    <location>
        <begin position="6"/>
        <end position="24"/>
    </location>
</feature>
<sequence>MISIKVPLIGFLLSLNCIIMELYMQK</sequence>
<dbReference type="AlphaFoldDB" id="A0A2P2NT85"/>